<sequence length="58" mass="6590">KCTDCMHQPLFCTDCCQMVHNAQPFHQIQQWTGEFFEESALHMTGLQLQLGHNGAPCP</sequence>
<reference evidence="2" key="2">
    <citation type="submission" date="2015-01" db="EMBL/GenBank/DDBJ databases">
        <title>Evolutionary Origins and Diversification of the Mycorrhizal Mutualists.</title>
        <authorList>
            <consortium name="DOE Joint Genome Institute"/>
            <consortium name="Mycorrhizal Genomics Consortium"/>
            <person name="Kohler A."/>
            <person name="Kuo A."/>
            <person name="Nagy L.G."/>
            <person name="Floudas D."/>
            <person name="Copeland A."/>
            <person name="Barry K.W."/>
            <person name="Cichocki N."/>
            <person name="Veneault-Fourrey C."/>
            <person name="LaButti K."/>
            <person name="Lindquist E.A."/>
            <person name="Lipzen A."/>
            <person name="Lundell T."/>
            <person name="Morin E."/>
            <person name="Murat C."/>
            <person name="Riley R."/>
            <person name="Ohm R."/>
            <person name="Sun H."/>
            <person name="Tunlid A."/>
            <person name="Henrissat B."/>
            <person name="Grigoriev I.V."/>
            <person name="Hibbett D.S."/>
            <person name="Martin F."/>
        </authorList>
    </citation>
    <scope>NUCLEOTIDE SEQUENCE [LARGE SCALE GENOMIC DNA]</scope>
    <source>
        <strain evidence="2">441</strain>
    </source>
</reference>
<dbReference type="EMBL" id="KN833717">
    <property type="protein sequence ID" value="KIK24275.1"/>
    <property type="molecule type" value="Genomic_DNA"/>
</dbReference>
<feature type="non-terminal residue" evidence="1">
    <location>
        <position position="1"/>
    </location>
</feature>
<proteinExistence type="predicted"/>
<evidence type="ECO:0000313" key="1">
    <source>
        <dbReference type="EMBL" id="KIK24275.1"/>
    </source>
</evidence>
<protein>
    <submittedName>
        <fullName evidence="1">Unplaced genomic scaffold scaffold_33, whole genome shotgun sequence</fullName>
    </submittedName>
</protein>
<accession>A0A0C9YH27</accession>
<name>A0A0C9YH27_9AGAM</name>
<feature type="non-terminal residue" evidence="1">
    <location>
        <position position="58"/>
    </location>
</feature>
<reference evidence="1 2" key="1">
    <citation type="submission" date="2014-04" db="EMBL/GenBank/DDBJ databases">
        <authorList>
            <consortium name="DOE Joint Genome Institute"/>
            <person name="Kuo A."/>
            <person name="Kohler A."/>
            <person name="Costa M.D."/>
            <person name="Nagy L.G."/>
            <person name="Floudas D."/>
            <person name="Copeland A."/>
            <person name="Barry K.W."/>
            <person name="Cichocki N."/>
            <person name="Veneault-Fourrey C."/>
            <person name="LaButti K."/>
            <person name="Lindquist E.A."/>
            <person name="Lipzen A."/>
            <person name="Lundell T."/>
            <person name="Morin E."/>
            <person name="Murat C."/>
            <person name="Sun H."/>
            <person name="Tunlid A."/>
            <person name="Henrissat B."/>
            <person name="Grigoriev I.V."/>
            <person name="Hibbett D.S."/>
            <person name="Martin F."/>
            <person name="Nordberg H.P."/>
            <person name="Cantor M.N."/>
            <person name="Hua S.X."/>
        </authorList>
    </citation>
    <scope>NUCLEOTIDE SEQUENCE [LARGE SCALE GENOMIC DNA]</scope>
    <source>
        <strain evidence="1 2">441</strain>
    </source>
</reference>
<dbReference type="HOGENOM" id="CLU_161759_1_1_1"/>
<gene>
    <name evidence="1" type="ORF">PISMIDRAFT_80592</name>
</gene>
<dbReference type="OrthoDB" id="2601985at2759"/>
<evidence type="ECO:0000313" key="2">
    <source>
        <dbReference type="Proteomes" id="UP000054018"/>
    </source>
</evidence>
<organism evidence="1 2">
    <name type="scientific">Pisolithus microcarpus 441</name>
    <dbReference type="NCBI Taxonomy" id="765257"/>
    <lineage>
        <taxon>Eukaryota</taxon>
        <taxon>Fungi</taxon>
        <taxon>Dikarya</taxon>
        <taxon>Basidiomycota</taxon>
        <taxon>Agaricomycotina</taxon>
        <taxon>Agaricomycetes</taxon>
        <taxon>Agaricomycetidae</taxon>
        <taxon>Boletales</taxon>
        <taxon>Sclerodermatineae</taxon>
        <taxon>Pisolithaceae</taxon>
        <taxon>Pisolithus</taxon>
    </lineage>
</organism>
<dbReference type="Proteomes" id="UP000054018">
    <property type="component" value="Unassembled WGS sequence"/>
</dbReference>
<keyword evidence="2" id="KW-1185">Reference proteome</keyword>
<dbReference type="STRING" id="765257.A0A0C9YH27"/>
<dbReference type="AlphaFoldDB" id="A0A0C9YH27"/>